<accession>A0A9Q3L6E4</accession>
<protein>
    <submittedName>
        <fullName evidence="1">Uncharacterized protein</fullName>
    </submittedName>
</protein>
<reference evidence="1" key="1">
    <citation type="submission" date="2021-03" db="EMBL/GenBank/DDBJ databases">
        <title>Draft genome sequence of rust myrtle Austropuccinia psidii MF-1, a brazilian biotype.</title>
        <authorList>
            <person name="Quecine M.C."/>
            <person name="Pachon D.M.R."/>
            <person name="Bonatelli M.L."/>
            <person name="Correr F.H."/>
            <person name="Franceschini L.M."/>
            <person name="Leite T.F."/>
            <person name="Margarido G.R.A."/>
            <person name="Almeida C.A."/>
            <person name="Ferrarezi J.A."/>
            <person name="Labate C.A."/>
        </authorList>
    </citation>
    <scope>NUCLEOTIDE SEQUENCE</scope>
    <source>
        <strain evidence="1">MF-1</strain>
    </source>
</reference>
<name>A0A9Q3L6E4_9BASI</name>
<dbReference type="AlphaFoldDB" id="A0A9Q3L6E4"/>
<gene>
    <name evidence="1" type="ORF">O181_132090</name>
</gene>
<comment type="caution">
    <text evidence="1">The sequence shown here is derived from an EMBL/GenBank/DDBJ whole genome shotgun (WGS) entry which is preliminary data.</text>
</comment>
<sequence>MEAKGVKSIRYAYQILKYSKVLGPCFQLWSPQGPQSGAPINKAGPPFQPLQGAPVMVLDWSQQLQAIWPNLASFSTLSPLETPSKLVLGDFNFPHGPQAVKTENWPKMAKFPRDGKDNN</sequence>
<evidence type="ECO:0000313" key="1">
    <source>
        <dbReference type="EMBL" id="MBW0592375.1"/>
    </source>
</evidence>
<evidence type="ECO:0000313" key="2">
    <source>
        <dbReference type="Proteomes" id="UP000765509"/>
    </source>
</evidence>
<organism evidence="1 2">
    <name type="scientific">Austropuccinia psidii MF-1</name>
    <dbReference type="NCBI Taxonomy" id="1389203"/>
    <lineage>
        <taxon>Eukaryota</taxon>
        <taxon>Fungi</taxon>
        <taxon>Dikarya</taxon>
        <taxon>Basidiomycota</taxon>
        <taxon>Pucciniomycotina</taxon>
        <taxon>Pucciniomycetes</taxon>
        <taxon>Pucciniales</taxon>
        <taxon>Sphaerophragmiaceae</taxon>
        <taxon>Austropuccinia</taxon>
    </lineage>
</organism>
<keyword evidence="2" id="KW-1185">Reference proteome</keyword>
<dbReference type="Proteomes" id="UP000765509">
    <property type="component" value="Unassembled WGS sequence"/>
</dbReference>
<dbReference type="EMBL" id="AVOT02148023">
    <property type="protein sequence ID" value="MBW0592375.1"/>
    <property type="molecule type" value="Genomic_DNA"/>
</dbReference>
<proteinExistence type="predicted"/>